<keyword evidence="2" id="KW-1185">Reference proteome</keyword>
<dbReference type="AlphaFoldDB" id="A0A562QHS0"/>
<dbReference type="OrthoDB" id="9800082at2"/>
<dbReference type="PANTHER" id="PTHR37943:SF1">
    <property type="entry name" value="PROTEIN VES"/>
    <property type="match status" value="1"/>
</dbReference>
<dbReference type="RefSeq" id="WP_145140362.1">
    <property type="nucleotide sequence ID" value="NZ_VLKY01000004.1"/>
</dbReference>
<dbReference type="Pfam" id="PF05962">
    <property type="entry name" value="HutD"/>
    <property type="match status" value="1"/>
</dbReference>
<dbReference type="PANTHER" id="PTHR37943">
    <property type="entry name" value="PROTEIN VES"/>
    <property type="match status" value="1"/>
</dbReference>
<comment type="caution">
    <text evidence="1">The sequence shown here is derived from an EMBL/GenBank/DDBJ whole genome shotgun (WGS) entry which is preliminary data.</text>
</comment>
<protein>
    <recommendedName>
        <fullName evidence="3">HutD protein</fullName>
    </recommendedName>
</protein>
<evidence type="ECO:0000313" key="2">
    <source>
        <dbReference type="Proteomes" id="UP000316905"/>
    </source>
</evidence>
<sequence>MSAQVLRCKQYPRMRWKNGAGTTLEIACDGGKGLEGFGWRFSIADVGASGGFSAFTGYQRIITVLEGAGMVLAVDGKHSRPLRPLDPFAFSGGATVDCTLLDGPIRDFNLIYDPARFLARLQWLSVRDTVGFYTSAAVVLVLSLGEAVTVQADAESAVLNTQDCVLIKSTGGLKALSLASSDAAPCCLVELTPV</sequence>
<evidence type="ECO:0000313" key="1">
    <source>
        <dbReference type="EMBL" id="TWI55596.1"/>
    </source>
</evidence>
<dbReference type="InterPro" id="IPR014710">
    <property type="entry name" value="RmlC-like_jellyroll"/>
</dbReference>
<dbReference type="Gene3D" id="2.60.120.10">
    <property type="entry name" value="Jelly Rolls"/>
    <property type="match status" value="2"/>
</dbReference>
<proteinExistence type="predicted"/>
<name>A0A562QHS0_9PSED</name>
<dbReference type="InterPro" id="IPR010282">
    <property type="entry name" value="Uncharacterised_HutD/Ves"/>
</dbReference>
<evidence type="ECO:0008006" key="3">
    <source>
        <dbReference type="Google" id="ProtNLM"/>
    </source>
</evidence>
<dbReference type="EMBL" id="VLKY01000004">
    <property type="protein sequence ID" value="TWI55596.1"/>
    <property type="molecule type" value="Genomic_DNA"/>
</dbReference>
<dbReference type="CDD" id="cd20490">
    <property type="entry name" value="cupin_HutD_C"/>
    <property type="match status" value="1"/>
</dbReference>
<reference evidence="1 2" key="1">
    <citation type="journal article" date="2015" name="Stand. Genomic Sci.">
        <title>Genomic Encyclopedia of Bacterial and Archaeal Type Strains, Phase III: the genomes of soil and plant-associated and newly described type strains.</title>
        <authorList>
            <person name="Whitman W.B."/>
            <person name="Woyke T."/>
            <person name="Klenk H.P."/>
            <person name="Zhou Y."/>
            <person name="Lilburn T.G."/>
            <person name="Beck B.J."/>
            <person name="De Vos P."/>
            <person name="Vandamme P."/>
            <person name="Eisen J.A."/>
            <person name="Garrity G."/>
            <person name="Hugenholtz P."/>
            <person name="Kyrpides N.C."/>
        </authorList>
    </citation>
    <scope>NUCLEOTIDE SEQUENCE [LARGE SCALE GENOMIC DNA]</scope>
    <source>
        <strain evidence="1 2">CGMCC 1.6858</strain>
    </source>
</reference>
<dbReference type="InterPro" id="IPR011051">
    <property type="entry name" value="RmlC_Cupin_sf"/>
</dbReference>
<organism evidence="1 2">
    <name type="scientific">Pseudomonas duriflava</name>
    <dbReference type="NCBI Taxonomy" id="459528"/>
    <lineage>
        <taxon>Bacteria</taxon>
        <taxon>Pseudomonadati</taxon>
        <taxon>Pseudomonadota</taxon>
        <taxon>Gammaproteobacteria</taxon>
        <taxon>Pseudomonadales</taxon>
        <taxon>Pseudomonadaceae</taxon>
        <taxon>Pseudomonas</taxon>
    </lineage>
</organism>
<gene>
    <name evidence="1" type="ORF">IQ22_01522</name>
</gene>
<accession>A0A562QHS0</accession>
<dbReference type="CDD" id="cd20293">
    <property type="entry name" value="cupin_HutD_N"/>
    <property type="match status" value="1"/>
</dbReference>
<dbReference type="SUPFAM" id="SSF51182">
    <property type="entry name" value="RmlC-like cupins"/>
    <property type="match status" value="1"/>
</dbReference>
<dbReference type="Proteomes" id="UP000316905">
    <property type="component" value="Unassembled WGS sequence"/>
</dbReference>